<sequence length="246" mass="27774">MIGKQCSAMLRYKVITLDIHNTLMRVNQSTGQQYSRVALQHGVTLDPHILDKAFHSALGEQRAKHPNYGIHAGMSSSAWWTDVVRKTFTTSGYSNSEVVSKIASTLYEDFKKPMTWDIFPEVKSTLTSLNRLGVCLGVISNCDERLMEVLQATNLASHFAFILLSVYTEHEKPKPEMFRLALDRLRVQPEECLHVGDNIRQDYEGARAIGMDAVVVDRNQSLAKTHPDISSDHFIPDLTKLEMLLL</sequence>
<dbReference type="NCBIfam" id="TIGR02252">
    <property type="entry name" value="DREG-2"/>
    <property type="match status" value="1"/>
</dbReference>
<proteinExistence type="predicted"/>
<evidence type="ECO:0000313" key="1">
    <source>
        <dbReference type="EnsemblMetazoa" id="XP_038045433.1"/>
    </source>
</evidence>
<dbReference type="InterPro" id="IPR051828">
    <property type="entry name" value="HAD-like_hydrolase_domain"/>
</dbReference>
<evidence type="ECO:0008006" key="3">
    <source>
        <dbReference type="Google" id="ProtNLM"/>
    </source>
</evidence>
<dbReference type="PRINTS" id="PR00413">
    <property type="entry name" value="HADHALOGNASE"/>
</dbReference>
<dbReference type="InterPro" id="IPR006439">
    <property type="entry name" value="HAD-SF_hydro_IA"/>
</dbReference>
<dbReference type="Pfam" id="PF00702">
    <property type="entry name" value="Hydrolase"/>
    <property type="match status" value="1"/>
</dbReference>
<dbReference type="InterPro" id="IPR011949">
    <property type="entry name" value="HAD-SF_hydro_IA_REG-2-like"/>
</dbReference>
<dbReference type="OMA" id="WWRQLIA"/>
<dbReference type="PANTHER" id="PTHR46191">
    <property type="match status" value="1"/>
</dbReference>
<dbReference type="Proteomes" id="UP000887568">
    <property type="component" value="Unplaced"/>
</dbReference>
<dbReference type="GO" id="GO:0005634">
    <property type="term" value="C:nucleus"/>
    <property type="evidence" value="ECO:0007669"/>
    <property type="project" value="TreeGrafter"/>
</dbReference>
<organism evidence="1 2">
    <name type="scientific">Patiria miniata</name>
    <name type="common">Bat star</name>
    <name type="synonym">Asterina miniata</name>
    <dbReference type="NCBI Taxonomy" id="46514"/>
    <lineage>
        <taxon>Eukaryota</taxon>
        <taxon>Metazoa</taxon>
        <taxon>Echinodermata</taxon>
        <taxon>Eleutherozoa</taxon>
        <taxon>Asterozoa</taxon>
        <taxon>Asteroidea</taxon>
        <taxon>Valvatacea</taxon>
        <taxon>Valvatida</taxon>
        <taxon>Asterinidae</taxon>
        <taxon>Patiria</taxon>
    </lineage>
</organism>
<evidence type="ECO:0000313" key="2">
    <source>
        <dbReference type="Proteomes" id="UP000887568"/>
    </source>
</evidence>
<name>A0A913Z0T0_PATMI</name>
<dbReference type="Gene3D" id="1.10.150.720">
    <property type="entry name" value="Haloacid dehalogenase-like hydrolase"/>
    <property type="match status" value="1"/>
</dbReference>
<dbReference type="InterPro" id="IPR044924">
    <property type="entry name" value="HAD-SF_hydro_IA_REG-2-like_cap"/>
</dbReference>
<dbReference type="SUPFAM" id="SSF56784">
    <property type="entry name" value="HAD-like"/>
    <property type="match status" value="1"/>
</dbReference>
<reference evidence="1" key="1">
    <citation type="submission" date="2022-11" db="UniProtKB">
        <authorList>
            <consortium name="EnsemblMetazoa"/>
        </authorList>
    </citation>
    <scope>IDENTIFICATION</scope>
</reference>
<dbReference type="EnsemblMetazoa" id="XM_038189505.1">
    <property type="protein sequence ID" value="XP_038045433.1"/>
    <property type="gene ID" value="LOC119720009"/>
</dbReference>
<dbReference type="SFLD" id="SFLDS00003">
    <property type="entry name" value="Haloacid_Dehalogenase"/>
    <property type="match status" value="1"/>
</dbReference>
<dbReference type="InterPro" id="IPR023214">
    <property type="entry name" value="HAD_sf"/>
</dbReference>
<dbReference type="NCBIfam" id="TIGR01509">
    <property type="entry name" value="HAD-SF-IA-v3"/>
    <property type="match status" value="1"/>
</dbReference>
<dbReference type="CDD" id="cd16415">
    <property type="entry name" value="HAD_dREG-2_like"/>
    <property type="match status" value="1"/>
</dbReference>
<dbReference type="RefSeq" id="XP_038045433.1">
    <property type="nucleotide sequence ID" value="XM_038189505.1"/>
</dbReference>
<dbReference type="SFLD" id="SFLDG01129">
    <property type="entry name" value="C1.5:_HAD__Beta-PGM__Phosphata"/>
    <property type="match status" value="1"/>
</dbReference>
<dbReference type="PANTHER" id="PTHR46191:SF2">
    <property type="entry name" value="HALOACID DEHALOGENASE-LIKE HYDROLASE DOMAIN-CONTAINING PROTEIN 3"/>
    <property type="match status" value="1"/>
</dbReference>
<protein>
    <recommendedName>
        <fullName evidence="3">Haloacid dehalogenase-like hydrolase domain-containing protein 3</fullName>
    </recommendedName>
</protein>
<dbReference type="NCBIfam" id="TIGR01549">
    <property type="entry name" value="HAD-SF-IA-v1"/>
    <property type="match status" value="1"/>
</dbReference>
<dbReference type="GeneID" id="119720009"/>
<dbReference type="InterPro" id="IPR036412">
    <property type="entry name" value="HAD-like_sf"/>
</dbReference>
<dbReference type="OrthoDB" id="444127at2759"/>
<dbReference type="Gene3D" id="3.40.50.1000">
    <property type="entry name" value="HAD superfamily/HAD-like"/>
    <property type="match status" value="1"/>
</dbReference>
<accession>A0A913Z0T0</accession>
<keyword evidence="2" id="KW-1185">Reference proteome</keyword>
<dbReference type="AlphaFoldDB" id="A0A913Z0T0"/>